<accession>A0A437C876</accession>
<dbReference type="GO" id="GO:0005615">
    <property type="term" value="C:extracellular space"/>
    <property type="evidence" value="ECO:0007669"/>
    <property type="project" value="TreeGrafter"/>
</dbReference>
<dbReference type="Pfam" id="PF13855">
    <property type="entry name" value="LRR_8"/>
    <property type="match status" value="3"/>
</dbReference>
<dbReference type="InterPro" id="IPR003591">
    <property type="entry name" value="Leu-rich_rpt_typical-subtyp"/>
</dbReference>
<dbReference type="SMART" id="SM00369">
    <property type="entry name" value="LRR_TYP"/>
    <property type="match status" value="11"/>
</dbReference>
<feature type="region of interest" description="Disordered" evidence="3">
    <location>
        <begin position="1"/>
        <end position="21"/>
    </location>
</feature>
<feature type="transmembrane region" description="Helical" evidence="4">
    <location>
        <begin position="659"/>
        <end position="684"/>
    </location>
</feature>
<keyword evidence="1" id="KW-0433">Leucine-rich repeat</keyword>
<reference evidence="5 6" key="2">
    <citation type="submission" date="2019-01" db="EMBL/GenBank/DDBJ databases">
        <title>A chromosome length genome reference of the Java medaka (oryzias javanicus).</title>
        <authorList>
            <person name="Herpin A."/>
            <person name="Takehana Y."/>
            <person name="Naruse K."/>
            <person name="Ansai S."/>
            <person name="Kawaguchi M."/>
        </authorList>
    </citation>
    <scope>NUCLEOTIDE SEQUENCE [LARGE SCALE GENOMIC DNA]</scope>
    <source>
        <strain evidence="5">RS831</strain>
        <tissue evidence="5">Whole body</tissue>
    </source>
</reference>
<dbReference type="PANTHER" id="PTHR45712:SF22">
    <property type="entry name" value="INSULIN-LIKE GROWTH FACTOR-BINDING PROTEIN COMPLEX ACID LABILE SUBUNIT"/>
    <property type="match status" value="1"/>
</dbReference>
<keyword evidence="4" id="KW-0472">Membrane</keyword>
<keyword evidence="4" id="KW-0812">Transmembrane</keyword>
<sequence>MDNEQPWLGKSTHNHQEGNDKMPVHRLTPLLCLVSIWRILTTVSSHPHLGPCQLIQRTALCNNRKLSSVPEGLPDNTEELQLNYNDIVTLQNESLLRYPSLTTLSLACNSLEKLESNTFQDSKSLESLNLANNNLNRNYQESSLALKNLPALRFLDLSENKLEDDMASTLLQNLTSMEYLNLSGNFLKRLDETSFRDLLHLKELDLQRNLMFEIDGAFESNPNLRRLNLAFNYLPCLTDFHMTQLVVLNASHNFIEWFISSQDLNETFQLETLDLSDNKLIFFPFLPSQSKLRNLYLSHNTLRFYEHLSDNATLPNSSTTVEFYNINKDLHNVTAQLWDDSLHGDISALEILDLTANKVEYFPQGFIRKMPVLSRLHMNTNCLETLNFTSENFSCSLYELDVSNNRLNQISADIHTLAALGNLTYFNLSRNDLKMIPFGLFSSLSNIRSVDLSYNSIGVCSTKTATSTNAFSDCVNWQNIVSLRQLHVKGCNLQMIPASSFAGLLLTHLELSDNPGVIMRDSLQSLSQTLQYLGLGNTQIKNFDFSAFQNLKSLNLSRNSLSQIPQSLQSIDLKVLDLCDNNLTSIPSSQAHALASKLHTVFLTGNPFNCCQTEWFRTFDATKTVTIIARSEIQCRDIFQTHRIKDSQRFSCQEGSESLFWYILLLVPIFLSFAGMAIIVFLAFKPKLLQKSFKKKYLKPTSY</sequence>
<proteinExistence type="predicted"/>
<keyword evidence="6" id="KW-1185">Reference proteome</keyword>
<gene>
    <name evidence="5" type="ORF">OJAV_G00199560</name>
</gene>
<dbReference type="Proteomes" id="UP000283210">
    <property type="component" value="Chromosome 20"/>
</dbReference>
<dbReference type="EMBL" id="CM012456">
    <property type="protein sequence ID" value="RVE58952.1"/>
    <property type="molecule type" value="Genomic_DNA"/>
</dbReference>
<dbReference type="PROSITE" id="PS51450">
    <property type="entry name" value="LRR"/>
    <property type="match status" value="4"/>
</dbReference>
<dbReference type="Gene3D" id="3.80.10.10">
    <property type="entry name" value="Ribonuclease Inhibitor"/>
    <property type="match status" value="5"/>
</dbReference>
<evidence type="ECO:0000313" key="6">
    <source>
        <dbReference type="Proteomes" id="UP000283210"/>
    </source>
</evidence>
<dbReference type="OrthoDB" id="676979at2759"/>
<keyword evidence="2" id="KW-0677">Repeat</keyword>
<dbReference type="InterPro" id="IPR050333">
    <property type="entry name" value="SLRP"/>
</dbReference>
<protein>
    <recommendedName>
        <fullName evidence="7">LRRCT domain-containing protein</fullName>
    </recommendedName>
</protein>
<dbReference type="InterPro" id="IPR001611">
    <property type="entry name" value="Leu-rich_rpt"/>
</dbReference>
<dbReference type="PANTHER" id="PTHR45712">
    <property type="entry name" value="AGAP008170-PA"/>
    <property type="match status" value="1"/>
</dbReference>
<dbReference type="Pfam" id="PF13306">
    <property type="entry name" value="LRR_5"/>
    <property type="match status" value="1"/>
</dbReference>
<dbReference type="AlphaFoldDB" id="A0A437C876"/>
<dbReference type="InterPro" id="IPR026906">
    <property type="entry name" value="LRR_5"/>
</dbReference>
<reference evidence="5 6" key="1">
    <citation type="submission" date="2018-11" db="EMBL/GenBank/DDBJ databases">
        <authorList>
            <person name="Lopez-Roques C."/>
            <person name="Donnadieu C."/>
            <person name="Bouchez O."/>
            <person name="Klopp C."/>
            <person name="Cabau C."/>
            <person name="Zahm M."/>
        </authorList>
    </citation>
    <scope>NUCLEOTIDE SEQUENCE [LARGE SCALE GENOMIC DNA]</scope>
    <source>
        <strain evidence="5">RS831</strain>
        <tissue evidence="5">Whole body</tissue>
    </source>
</reference>
<evidence type="ECO:0008006" key="7">
    <source>
        <dbReference type="Google" id="ProtNLM"/>
    </source>
</evidence>
<evidence type="ECO:0000256" key="1">
    <source>
        <dbReference type="ARBA" id="ARBA00022614"/>
    </source>
</evidence>
<evidence type="ECO:0000313" key="5">
    <source>
        <dbReference type="EMBL" id="RVE58952.1"/>
    </source>
</evidence>
<evidence type="ECO:0000256" key="4">
    <source>
        <dbReference type="SAM" id="Phobius"/>
    </source>
</evidence>
<dbReference type="SUPFAM" id="SSF52058">
    <property type="entry name" value="L domain-like"/>
    <property type="match status" value="2"/>
</dbReference>
<evidence type="ECO:0000256" key="3">
    <source>
        <dbReference type="SAM" id="MobiDB-lite"/>
    </source>
</evidence>
<organism evidence="5 6">
    <name type="scientific">Oryzias javanicus</name>
    <name type="common">Javanese ricefish</name>
    <name type="synonym">Aplocheilus javanicus</name>
    <dbReference type="NCBI Taxonomy" id="123683"/>
    <lineage>
        <taxon>Eukaryota</taxon>
        <taxon>Metazoa</taxon>
        <taxon>Chordata</taxon>
        <taxon>Craniata</taxon>
        <taxon>Vertebrata</taxon>
        <taxon>Euteleostomi</taxon>
        <taxon>Actinopterygii</taxon>
        <taxon>Neopterygii</taxon>
        <taxon>Teleostei</taxon>
        <taxon>Neoteleostei</taxon>
        <taxon>Acanthomorphata</taxon>
        <taxon>Ovalentaria</taxon>
        <taxon>Atherinomorphae</taxon>
        <taxon>Beloniformes</taxon>
        <taxon>Adrianichthyidae</taxon>
        <taxon>Oryziinae</taxon>
        <taxon>Oryzias</taxon>
    </lineage>
</organism>
<dbReference type="InterPro" id="IPR032675">
    <property type="entry name" value="LRR_dom_sf"/>
</dbReference>
<keyword evidence="4" id="KW-1133">Transmembrane helix</keyword>
<name>A0A437C876_ORYJA</name>
<evidence type="ECO:0000256" key="2">
    <source>
        <dbReference type="ARBA" id="ARBA00022737"/>
    </source>
</evidence>